<dbReference type="InterPro" id="IPR007267">
    <property type="entry name" value="GtrA_DPMS_TM"/>
</dbReference>
<reference evidence="10" key="1">
    <citation type="journal article" date="2019" name="Int. J. Syst. Evol. Microbiol.">
        <title>The Global Catalogue of Microorganisms (GCM) 10K type strain sequencing project: providing services to taxonomists for standard genome sequencing and annotation.</title>
        <authorList>
            <consortium name="The Broad Institute Genomics Platform"/>
            <consortium name="The Broad Institute Genome Sequencing Center for Infectious Disease"/>
            <person name="Wu L."/>
            <person name="Ma J."/>
        </authorList>
    </citation>
    <scope>NUCLEOTIDE SEQUENCE [LARGE SCALE GENOMIC DNA]</scope>
    <source>
        <strain evidence="10">CGMCC 1.10363</strain>
    </source>
</reference>
<feature type="transmembrane region" description="Helical" evidence="6">
    <location>
        <begin position="331"/>
        <end position="348"/>
    </location>
</feature>
<keyword evidence="4 6" id="KW-1133">Transmembrane helix</keyword>
<proteinExistence type="inferred from homology"/>
<dbReference type="PANTHER" id="PTHR48090">
    <property type="entry name" value="UNDECAPRENYL-PHOSPHATE 4-DEOXY-4-FORMAMIDO-L-ARABINOSE TRANSFERASE-RELATED"/>
    <property type="match status" value="1"/>
</dbReference>
<dbReference type="InterPro" id="IPR050256">
    <property type="entry name" value="Glycosyltransferase_2"/>
</dbReference>
<keyword evidence="9" id="KW-0328">Glycosyltransferase</keyword>
<dbReference type="InterPro" id="IPR029044">
    <property type="entry name" value="Nucleotide-diphossugar_trans"/>
</dbReference>
<dbReference type="InterPro" id="IPR001173">
    <property type="entry name" value="Glyco_trans_2-like"/>
</dbReference>
<accession>A0ABV8Q582</accession>
<dbReference type="GO" id="GO:0016757">
    <property type="term" value="F:glycosyltransferase activity"/>
    <property type="evidence" value="ECO:0007669"/>
    <property type="project" value="UniProtKB-KW"/>
</dbReference>
<dbReference type="Gene3D" id="3.90.550.10">
    <property type="entry name" value="Spore Coat Polysaccharide Biosynthesis Protein SpsA, Chain A"/>
    <property type="match status" value="1"/>
</dbReference>
<keyword evidence="9" id="KW-0808">Transferase</keyword>
<evidence type="ECO:0000256" key="6">
    <source>
        <dbReference type="SAM" id="Phobius"/>
    </source>
</evidence>
<evidence type="ECO:0000256" key="5">
    <source>
        <dbReference type="ARBA" id="ARBA00023136"/>
    </source>
</evidence>
<comment type="caution">
    <text evidence="9">The sequence shown here is derived from an EMBL/GenBank/DDBJ whole genome shotgun (WGS) entry which is preliminary data.</text>
</comment>
<evidence type="ECO:0000313" key="10">
    <source>
        <dbReference type="Proteomes" id="UP001595900"/>
    </source>
</evidence>
<dbReference type="Pfam" id="PF04138">
    <property type="entry name" value="GtrA_DPMS_TM"/>
    <property type="match status" value="1"/>
</dbReference>
<protein>
    <submittedName>
        <fullName evidence="9">Glycosyltransferase</fullName>
        <ecNumber evidence="9">2.4.-.-</ecNumber>
    </submittedName>
</protein>
<evidence type="ECO:0000259" key="8">
    <source>
        <dbReference type="Pfam" id="PF04138"/>
    </source>
</evidence>
<dbReference type="Pfam" id="PF00535">
    <property type="entry name" value="Glycos_transf_2"/>
    <property type="match status" value="1"/>
</dbReference>
<keyword evidence="10" id="KW-1185">Reference proteome</keyword>
<feature type="transmembrane region" description="Helical" evidence="6">
    <location>
        <begin position="261"/>
        <end position="279"/>
    </location>
</feature>
<feature type="domain" description="Glycosyltransferase 2-like" evidence="7">
    <location>
        <begin position="4"/>
        <end position="171"/>
    </location>
</feature>
<name>A0ABV8Q582_9MICO</name>
<keyword evidence="3 6" id="KW-0812">Transmembrane</keyword>
<dbReference type="EC" id="2.4.-.-" evidence="9"/>
<dbReference type="PANTHER" id="PTHR48090:SF7">
    <property type="entry name" value="RFBJ PROTEIN"/>
    <property type="match status" value="1"/>
</dbReference>
<dbReference type="Proteomes" id="UP001595900">
    <property type="component" value="Unassembled WGS sequence"/>
</dbReference>
<evidence type="ECO:0000259" key="7">
    <source>
        <dbReference type="Pfam" id="PF00535"/>
    </source>
</evidence>
<comment type="subcellular location">
    <subcellularLocation>
        <location evidence="1">Membrane</location>
        <topology evidence="1">Multi-pass membrane protein</topology>
    </subcellularLocation>
</comment>
<dbReference type="RefSeq" id="WP_390227387.1">
    <property type="nucleotide sequence ID" value="NZ_JBHSCN010000003.1"/>
</dbReference>
<dbReference type="SUPFAM" id="SSF53448">
    <property type="entry name" value="Nucleotide-diphospho-sugar transferases"/>
    <property type="match status" value="1"/>
</dbReference>
<gene>
    <name evidence="9" type="ORF">ACFOYW_03990</name>
</gene>
<evidence type="ECO:0000256" key="4">
    <source>
        <dbReference type="ARBA" id="ARBA00022989"/>
    </source>
</evidence>
<organism evidence="9 10">
    <name type="scientific">Gryllotalpicola reticulitermitis</name>
    <dbReference type="NCBI Taxonomy" id="1184153"/>
    <lineage>
        <taxon>Bacteria</taxon>
        <taxon>Bacillati</taxon>
        <taxon>Actinomycetota</taxon>
        <taxon>Actinomycetes</taxon>
        <taxon>Micrococcales</taxon>
        <taxon>Microbacteriaceae</taxon>
        <taxon>Gryllotalpicola</taxon>
    </lineage>
</organism>
<feature type="transmembrane region" description="Helical" evidence="6">
    <location>
        <begin position="235"/>
        <end position="255"/>
    </location>
</feature>
<sequence>MDVTVIVPTFNESLNVEELVTRTEKAVGGRSVEIVFVDDSTDDTPAVIRRTAARHSIPVRLIHRDVPADGLGGAVMEGFRAADARWAVVMDGDLQHPPEMLPGLIDKALGGDAEVVAGSRFLKGGSAEGLSNGLRRFLTGFSTRLTKLLFPRKLRGASDPMSGFFAVRLDALDLSLLKPRGFKILLEILCRKQMRVTEIPATLAPRGGGESKADVKQVWRLTAQIVELRIGRLPGFALIGFCGAIANLLIMGGLQHGGMDYLSAAVIAGAVTILGNFTAQELTLYHDLRAGARRLWWRFAHSAGFNALETAVRTFVLFLIVHFLHLHHHTVLVQGILLVAGFMMRYAYHERVVYRQLAGEEQPQTTSS</sequence>
<evidence type="ECO:0000313" key="9">
    <source>
        <dbReference type="EMBL" id="MFC4242525.1"/>
    </source>
</evidence>
<keyword evidence="5 6" id="KW-0472">Membrane</keyword>
<dbReference type="EMBL" id="JBHSCN010000003">
    <property type="protein sequence ID" value="MFC4242525.1"/>
    <property type="molecule type" value="Genomic_DNA"/>
</dbReference>
<evidence type="ECO:0000256" key="1">
    <source>
        <dbReference type="ARBA" id="ARBA00004141"/>
    </source>
</evidence>
<feature type="transmembrane region" description="Helical" evidence="6">
    <location>
        <begin position="299"/>
        <end position="325"/>
    </location>
</feature>
<comment type="similarity">
    <text evidence="2">Belongs to the glycosyltransferase 2 family.</text>
</comment>
<evidence type="ECO:0000256" key="2">
    <source>
        <dbReference type="ARBA" id="ARBA00006739"/>
    </source>
</evidence>
<evidence type="ECO:0000256" key="3">
    <source>
        <dbReference type="ARBA" id="ARBA00022692"/>
    </source>
</evidence>
<feature type="domain" description="GtrA/DPMS transmembrane" evidence="8">
    <location>
        <begin position="236"/>
        <end position="353"/>
    </location>
</feature>